<accession>A0AAE0YB90</accession>
<evidence type="ECO:0000256" key="1">
    <source>
        <dbReference type="SAM" id="MobiDB-lite"/>
    </source>
</evidence>
<feature type="region of interest" description="Disordered" evidence="1">
    <location>
        <begin position="177"/>
        <end position="214"/>
    </location>
</feature>
<feature type="region of interest" description="Disordered" evidence="1">
    <location>
        <begin position="66"/>
        <end position="146"/>
    </location>
</feature>
<comment type="caution">
    <text evidence="2">The sequence shown here is derived from an EMBL/GenBank/DDBJ whole genome shotgun (WGS) entry which is preliminary data.</text>
</comment>
<feature type="compositionally biased region" description="Basic residues" evidence="1">
    <location>
        <begin position="131"/>
        <end position="142"/>
    </location>
</feature>
<organism evidence="2 3">
    <name type="scientific">Elysia crispata</name>
    <name type="common">lettuce slug</name>
    <dbReference type="NCBI Taxonomy" id="231223"/>
    <lineage>
        <taxon>Eukaryota</taxon>
        <taxon>Metazoa</taxon>
        <taxon>Spiralia</taxon>
        <taxon>Lophotrochozoa</taxon>
        <taxon>Mollusca</taxon>
        <taxon>Gastropoda</taxon>
        <taxon>Heterobranchia</taxon>
        <taxon>Euthyneura</taxon>
        <taxon>Panpulmonata</taxon>
        <taxon>Sacoglossa</taxon>
        <taxon>Placobranchoidea</taxon>
        <taxon>Plakobranchidae</taxon>
        <taxon>Elysia</taxon>
    </lineage>
</organism>
<proteinExistence type="predicted"/>
<evidence type="ECO:0000313" key="3">
    <source>
        <dbReference type="Proteomes" id="UP001283361"/>
    </source>
</evidence>
<reference evidence="2" key="1">
    <citation type="journal article" date="2023" name="G3 (Bethesda)">
        <title>A reference genome for the long-term kleptoplast-retaining sea slug Elysia crispata morphotype clarki.</title>
        <authorList>
            <person name="Eastman K.E."/>
            <person name="Pendleton A.L."/>
            <person name="Shaikh M.A."/>
            <person name="Suttiyut T."/>
            <person name="Ogas R."/>
            <person name="Tomko P."/>
            <person name="Gavelis G."/>
            <person name="Widhalm J.R."/>
            <person name="Wisecaver J.H."/>
        </authorList>
    </citation>
    <scope>NUCLEOTIDE SEQUENCE</scope>
    <source>
        <strain evidence="2">ECLA1</strain>
    </source>
</reference>
<dbReference type="AlphaFoldDB" id="A0AAE0YB90"/>
<feature type="compositionally biased region" description="Low complexity" evidence="1">
    <location>
        <begin position="101"/>
        <end position="113"/>
    </location>
</feature>
<name>A0AAE0YB90_9GAST</name>
<feature type="compositionally biased region" description="Acidic residues" evidence="1">
    <location>
        <begin position="205"/>
        <end position="214"/>
    </location>
</feature>
<sequence length="214" mass="22395">MSAFVRILCFRRSIPAEYTLSTVKLVSTFKSRFLSGLFDPVIYIASNAQMRTAIFSMLPCDSLRGTLLDEDKPKNEDIDSEESDMDDTDGASGKRKKKSGKSGATSGATSVSGKGKGGSVKKSSENSTGGAKKKKGSGKKNAVHALAVEPSVDEGISEISQLEVPAAVALTPVQTISIAPSGHSGGTEPRADGEKAGNVETEISPLEENDQEAP</sequence>
<dbReference type="EMBL" id="JAWDGP010006574">
    <property type="protein sequence ID" value="KAK3738777.1"/>
    <property type="molecule type" value="Genomic_DNA"/>
</dbReference>
<dbReference type="Proteomes" id="UP001283361">
    <property type="component" value="Unassembled WGS sequence"/>
</dbReference>
<gene>
    <name evidence="2" type="ORF">RRG08_035657</name>
</gene>
<feature type="compositionally biased region" description="Acidic residues" evidence="1">
    <location>
        <begin position="78"/>
        <end position="89"/>
    </location>
</feature>
<feature type="compositionally biased region" description="Basic and acidic residues" evidence="1">
    <location>
        <begin position="67"/>
        <end position="77"/>
    </location>
</feature>
<protein>
    <submittedName>
        <fullName evidence="2">Uncharacterized protein</fullName>
    </submittedName>
</protein>
<evidence type="ECO:0000313" key="2">
    <source>
        <dbReference type="EMBL" id="KAK3738777.1"/>
    </source>
</evidence>
<keyword evidence="3" id="KW-1185">Reference proteome</keyword>